<sequence>MRPLLLATLLACTDAHAATPWQNEAAAQIPPFAEQLLGTVRQAITEGGPIAAVQACQAVAPQIASEHSQHAWQVGRTSLKVRNPDNVPDAWERAVLERFASAAEAGTPVKELRHGEEVDGQYRYMQAIAVGEPCMACHGTAIKAEVQDAIDQYYPQDQARGYQVGELRGAFTLRRPIAQETP</sequence>
<dbReference type="Pfam" id="PF11845">
    <property type="entry name" value="Tll0287-like"/>
    <property type="match status" value="1"/>
</dbReference>
<evidence type="ECO:0000256" key="1">
    <source>
        <dbReference type="SAM" id="SignalP"/>
    </source>
</evidence>
<keyword evidence="6" id="KW-1185">Reference proteome</keyword>
<name>A0A1G7J2M4_9GAMM</name>
<gene>
    <name evidence="4" type="ORF">SAMN05216575_106105</name>
    <name evidence="3" type="ORF">SIM71_24945</name>
</gene>
<evidence type="ECO:0000259" key="2">
    <source>
        <dbReference type="Pfam" id="PF11845"/>
    </source>
</evidence>
<feature type="chain" id="PRO_5010353708" evidence="1">
    <location>
        <begin position="18"/>
        <end position="182"/>
    </location>
</feature>
<dbReference type="AlphaFoldDB" id="A0A1G7J2M4"/>
<evidence type="ECO:0000313" key="6">
    <source>
        <dbReference type="Proteomes" id="UP001278050"/>
    </source>
</evidence>
<dbReference type="Proteomes" id="UP000182413">
    <property type="component" value="Unassembled WGS sequence"/>
</dbReference>
<evidence type="ECO:0000313" key="4">
    <source>
        <dbReference type="EMBL" id="SDF19044.1"/>
    </source>
</evidence>
<feature type="domain" description="Tll0287-like" evidence="2">
    <location>
        <begin position="44"/>
        <end position="176"/>
    </location>
</feature>
<dbReference type="EMBL" id="JAWXXP010000001">
    <property type="protein sequence ID" value="MDX5995323.1"/>
    <property type="molecule type" value="Genomic_DNA"/>
</dbReference>
<evidence type="ECO:0000313" key="5">
    <source>
        <dbReference type="Proteomes" id="UP000182413"/>
    </source>
</evidence>
<keyword evidence="1" id="KW-0732">Signal</keyword>
<feature type="signal peptide" evidence="1">
    <location>
        <begin position="1"/>
        <end position="17"/>
    </location>
</feature>
<dbReference type="OrthoDB" id="9797588at2"/>
<protein>
    <submittedName>
        <fullName evidence="3">DUF3365 domain-containing protein</fullName>
    </submittedName>
</protein>
<dbReference type="EMBL" id="FNAE01000006">
    <property type="protein sequence ID" value="SDF19044.1"/>
    <property type="molecule type" value="Genomic_DNA"/>
</dbReference>
<dbReference type="Proteomes" id="UP001278050">
    <property type="component" value="Unassembled WGS sequence"/>
</dbReference>
<reference evidence="3 6" key="2">
    <citation type="submission" date="2023-11" db="EMBL/GenBank/DDBJ databases">
        <title>MicrobeMod: A computational toolkit for identifying prokaryotic methylation and restriction-modification with nanopore sequencing.</title>
        <authorList>
            <person name="Crits-Christoph A."/>
            <person name="Kang S.C."/>
            <person name="Lee H."/>
            <person name="Ostrov N."/>
        </authorList>
    </citation>
    <scope>NUCLEOTIDE SEQUENCE [LARGE SCALE GENOMIC DNA]</scope>
    <source>
        <strain evidence="3 6">ATCC BAA-571</strain>
    </source>
</reference>
<proteinExistence type="predicted"/>
<reference evidence="4 5" key="1">
    <citation type="submission" date="2016-10" db="EMBL/GenBank/DDBJ databases">
        <authorList>
            <person name="de Groot N.N."/>
        </authorList>
    </citation>
    <scope>NUCLEOTIDE SEQUENCE [LARGE SCALE GENOMIC DNA]</scope>
    <source>
        <strain evidence="4 5">JCM 10630</strain>
    </source>
</reference>
<accession>A0A1G7J2M4</accession>
<dbReference type="InterPro" id="IPR021796">
    <property type="entry name" value="Tll0287-like_dom"/>
</dbReference>
<dbReference type="RefSeq" id="WP_074680463.1">
    <property type="nucleotide sequence ID" value="NZ_CBCSET010000006.1"/>
</dbReference>
<organism evidence="4 5">
    <name type="scientific">Ectopseudomonas alcaliphila</name>
    <dbReference type="NCBI Taxonomy" id="101564"/>
    <lineage>
        <taxon>Bacteria</taxon>
        <taxon>Pseudomonadati</taxon>
        <taxon>Pseudomonadota</taxon>
        <taxon>Gammaproteobacteria</taxon>
        <taxon>Pseudomonadales</taxon>
        <taxon>Pseudomonadaceae</taxon>
        <taxon>Ectopseudomonas</taxon>
    </lineage>
</organism>
<evidence type="ECO:0000313" key="3">
    <source>
        <dbReference type="EMBL" id="MDX5995323.1"/>
    </source>
</evidence>